<dbReference type="AlphaFoldDB" id="A0A2S1LK48"/>
<protein>
    <submittedName>
        <fullName evidence="1">Uncharacterized protein</fullName>
    </submittedName>
</protein>
<evidence type="ECO:0000313" key="2">
    <source>
        <dbReference type="Proteomes" id="UP000244677"/>
    </source>
</evidence>
<reference evidence="1 2" key="1">
    <citation type="submission" date="2017-04" db="EMBL/GenBank/DDBJ databases">
        <title>Complete genome sequence of Flavobacterium kingsejong AJ004.</title>
        <authorList>
            <person name="Lee P.C."/>
        </authorList>
    </citation>
    <scope>NUCLEOTIDE SEQUENCE [LARGE SCALE GENOMIC DNA]</scope>
    <source>
        <strain evidence="1 2">AJ004</strain>
    </source>
</reference>
<accession>A0A2S1LK48</accession>
<gene>
    <name evidence="1" type="ORF">FK004_02330</name>
</gene>
<keyword evidence="2" id="KW-1185">Reference proteome</keyword>
<organism evidence="1 2">
    <name type="scientific">Flavobacterium kingsejongi</name>
    <dbReference type="NCBI Taxonomy" id="1678728"/>
    <lineage>
        <taxon>Bacteria</taxon>
        <taxon>Pseudomonadati</taxon>
        <taxon>Bacteroidota</taxon>
        <taxon>Flavobacteriia</taxon>
        <taxon>Flavobacteriales</taxon>
        <taxon>Flavobacteriaceae</taxon>
        <taxon>Flavobacterium</taxon>
    </lineage>
</organism>
<sequence length="73" mass="8614">MQTYSIEFYSVAKKDFFALLLIQRLSFLLVNESQTYPQFGVVFNNSDFSSKKEIDNIKYLITRHLSQIKITNK</sequence>
<evidence type="ECO:0000313" key="1">
    <source>
        <dbReference type="EMBL" id="AWG24140.1"/>
    </source>
</evidence>
<name>A0A2S1LK48_9FLAO</name>
<dbReference type="EMBL" id="CP020919">
    <property type="protein sequence ID" value="AWG24140.1"/>
    <property type="molecule type" value="Genomic_DNA"/>
</dbReference>
<dbReference type="Proteomes" id="UP000244677">
    <property type="component" value="Chromosome"/>
</dbReference>
<dbReference type="KEGG" id="fki:FK004_02330"/>
<proteinExistence type="predicted"/>